<keyword evidence="15" id="KW-0418">Kinase</keyword>
<dbReference type="PROSITE" id="PS50005">
    <property type="entry name" value="TPR"/>
    <property type="match status" value="2"/>
</dbReference>
<keyword evidence="7 12" id="KW-0802">TPR repeat</keyword>
<keyword evidence="15" id="KW-0808">Transferase</keyword>
<keyword evidence="8 13" id="KW-0067">ATP-binding</keyword>
<keyword evidence="3" id="KW-0963">Cytoplasm</keyword>
<dbReference type="Gene3D" id="3.30.200.20">
    <property type="entry name" value="Phosphorylase Kinase, domain 1"/>
    <property type="match status" value="1"/>
</dbReference>
<comment type="similarity">
    <text evidence="2">Belongs to the kinesin light chain family.</text>
</comment>
<dbReference type="RefSeq" id="WP_272000404.1">
    <property type="nucleotide sequence ID" value="NZ_JAQNDN010000013.1"/>
</dbReference>
<dbReference type="InterPro" id="IPR017441">
    <property type="entry name" value="Protein_kinase_ATP_BS"/>
</dbReference>
<dbReference type="Proteomes" id="UP001217838">
    <property type="component" value="Unassembled WGS sequence"/>
</dbReference>
<evidence type="ECO:0000313" key="16">
    <source>
        <dbReference type="Proteomes" id="UP001217838"/>
    </source>
</evidence>
<evidence type="ECO:0000256" key="6">
    <source>
        <dbReference type="ARBA" id="ARBA00022741"/>
    </source>
</evidence>
<keyword evidence="4" id="KW-0493">Microtubule</keyword>
<reference evidence="15 16" key="1">
    <citation type="submission" date="2022-11" db="EMBL/GenBank/DDBJ databases">
        <title>Minimal conservation of predation-associated metabolite biosynthetic gene clusters underscores biosynthetic potential of Myxococcota including descriptions for ten novel species: Archangium lansinium sp. nov., Myxococcus landrumus sp. nov., Nannocystis bai.</title>
        <authorList>
            <person name="Ahearne A."/>
            <person name="Stevens C."/>
            <person name="Dowd S."/>
        </authorList>
    </citation>
    <scope>NUCLEOTIDE SEQUENCE [LARGE SCALE GENOMIC DNA]</scope>
    <source>
        <strain evidence="15 16">NCELM</strain>
    </source>
</reference>
<evidence type="ECO:0000259" key="14">
    <source>
        <dbReference type="PROSITE" id="PS50011"/>
    </source>
</evidence>
<dbReference type="Gene3D" id="1.25.40.10">
    <property type="entry name" value="Tetratricopeptide repeat domain"/>
    <property type="match status" value="2"/>
</dbReference>
<dbReference type="SMART" id="SM00028">
    <property type="entry name" value="TPR"/>
    <property type="match status" value="9"/>
</dbReference>
<feature type="domain" description="Protein kinase" evidence="14">
    <location>
        <begin position="50"/>
        <end position="304"/>
    </location>
</feature>
<evidence type="ECO:0000256" key="2">
    <source>
        <dbReference type="ARBA" id="ARBA00009622"/>
    </source>
</evidence>
<feature type="repeat" description="TPR" evidence="12">
    <location>
        <begin position="894"/>
        <end position="927"/>
    </location>
</feature>
<dbReference type="SUPFAM" id="SSF56112">
    <property type="entry name" value="Protein kinase-like (PK-like)"/>
    <property type="match status" value="1"/>
</dbReference>
<feature type="binding site" evidence="13">
    <location>
        <position position="79"/>
    </location>
    <ligand>
        <name>ATP</name>
        <dbReference type="ChEBI" id="CHEBI:30616"/>
    </ligand>
</feature>
<dbReference type="PANTHER" id="PTHR45783:SF3">
    <property type="entry name" value="KINESIN LIGHT CHAIN"/>
    <property type="match status" value="1"/>
</dbReference>
<keyword evidence="5" id="KW-0677">Repeat</keyword>
<dbReference type="PROSITE" id="PS00108">
    <property type="entry name" value="PROTEIN_KINASE_ST"/>
    <property type="match status" value="1"/>
</dbReference>
<evidence type="ECO:0000313" key="15">
    <source>
        <dbReference type="EMBL" id="MDC0670587.1"/>
    </source>
</evidence>
<dbReference type="SUPFAM" id="SSF48452">
    <property type="entry name" value="TPR-like"/>
    <property type="match status" value="3"/>
</dbReference>
<dbReference type="InterPro" id="IPR011990">
    <property type="entry name" value="TPR-like_helical_dom_sf"/>
</dbReference>
<evidence type="ECO:0000256" key="4">
    <source>
        <dbReference type="ARBA" id="ARBA00022701"/>
    </source>
</evidence>
<dbReference type="Pfam" id="PF13432">
    <property type="entry name" value="TPR_16"/>
    <property type="match status" value="1"/>
</dbReference>
<keyword evidence="16" id="KW-1185">Reference proteome</keyword>
<evidence type="ECO:0000256" key="10">
    <source>
        <dbReference type="ARBA" id="ARBA00023175"/>
    </source>
</evidence>
<dbReference type="PROSITE" id="PS00107">
    <property type="entry name" value="PROTEIN_KINASE_ATP"/>
    <property type="match status" value="1"/>
</dbReference>
<dbReference type="Pfam" id="PF13424">
    <property type="entry name" value="TPR_12"/>
    <property type="match status" value="4"/>
</dbReference>
<dbReference type="CDD" id="cd14014">
    <property type="entry name" value="STKc_PknB_like"/>
    <property type="match status" value="1"/>
</dbReference>
<evidence type="ECO:0000256" key="7">
    <source>
        <dbReference type="ARBA" id="ARBA00022803"/>
    </source>
</evidence>
<dbReference type="PRINTS" id="PR00381">
    <property type="entry name" value="KINESINLIGHT"/>
</dbReference>
<dbReference type="PANTHER" id="PTHR45783">
    <property type="entry name" value="KINESIN LIGHT CHAIN"/>
    <property type="match status" value="1"/>
</dbReference>
<evidence type="ECO:0000256" key="12">
    <source>
        <dbReference type="PROSITE-ProRule" id="PRU00339"/>
    </source>
</evidence>
<keyword evidence="6 13" id="KW-0547">Nucleotide-binding</keyword>
<proteinExistence type="inferred from homology"/>
<keyword evidence="10" id="KW-0505">Motor protein</keyword>
<comment type="caution">
    <text evidence="15">The sequence shown here is derived from an EMBL/GenBank/DDBJ whole genome shotgun (WGS) entry which is preliminary data.</text>
</comment>
<accession>A0ABT5B907</accession>
<evidence type="ECO:0000256" key="1">
    <source>
        <dbReference type="ARBA" id="ARBA00004245"/>
    </source>
</evidence>
<dbReference type="GO" id="GO:0016301">
    <property type="term" value="F:kinase activity"/>
    <property type="evidence" value="ECO:0007669"/>
    <property type="project" value="UniProtKB-KW"/>
</dbReference>
<name>A0ABT5B907_9BACT</name>
<feature type="repeat" description="TPR" evidence="12">
    <location>
        <begin position="600"/>
        <end position="633"/>
    </location>
</feature>
<evidence type="ECO:0000256" key="11">
    <source>
        <dbReference type="ARBA" id="ARBA00023212"/>
    </source>
</evidence>
<dbReference type="InterPro" id="IPR019734">
    <property type="entry name" value="TPR_rpt"/>
</dbReference>
<dbReference type="Pfam" id="PF00069">
    <property type="entry name" value="Pkinase"/>
    <property type="match status" value="1"/>
</dbReference>
<comment type="subcellular location">
    <subcellularLocation>
        <location evidence="1">Cytoplasm</location>
        <location evidence="1">Cytoskeleton</location>
    </subcellularLocation>
</comment>
<evidence type="ECO:0000256" key="13">
    <source>
        <dbReference type="PROSITE-ProRule" id="PRU10141"/>
    </source>
</evidence>
<dbReference type="Pfam" id="PF13374">
    <property type="entry name" value="TPR_10"/>
    <property type="match status" value="1"/>
</dbReference>
<evidence type="ECO:0000256" key="5">
    <source>
        <dbReference type="ARBA" id="ARBA00022737"/>
    </source>
</evidence>
<keyword evidence="11" id="KW-0206">Cytoskeleton</keyword>
<dbReference type="InterPro" id="IPR002151">
    <property type="entry name" value="Kinesin_light"/>
</dbReference>
<dbReference type="EMBL" id="JAQNDN010000013">
    <property type="protein sequence ID" value="MDC0670587.1"/>
    <property type="molecule type" value="Genomic_DNA"/>
</dbReference>
<dbReference type="InterPro" id="IPR000719">
    <property type="entry name" value="Prot_kinase_dom"/>
</dbReference>
<dbReference type="PROSITE" id="PS50011">
    <property type="entry name" value="PROTEIN_KINASE_DOM"/>
    <property type="match status" value="1"/>
</dbReference>
<evidence type="ECO:0000256" key="3">
    <source>
        <dbReference type="ARBA" id="ARBA00022490"/>
    </source>
</evidence>
<dbReference type="InterPro" id="IPR011009">
    <property type="entry name" value="Kinase-like_dom_sf"/>
</dbReference>
<gene>
    <name evidence="15" type="ORF">POL58_22715</name>
</gene>
<organism evidence="15 16">
    <name type="scientific">Nannocystis radixulma</name>
    <dbReference type="NCBI Taxonomy" id="2995305"/>
    <lineage>
        <taxon>Bacteria</taxon>
        <taxon>Pseudomonadati</taxon>
        <taxon>Myxococcota</taxon>
        <taxon>Polyangia</taxon>
        <taxon>Nannocystales</taxon>
        <taxon>Nannocystaceae</taxon>
        <taxon>Nannocystis</taxon>
    </lineage>
</organism>
<protein>
    <submittedName>
        <fullName evidence="15">Serine/threonine-protein kinase</fullName>
    </submittedName>
</protein>
<evidence type="ECO:0000256" key="8">
    <source>
        <dbReference type="ARBA" id="ARBA00022840"/>
    </source>
</evidence>
<sequence>MTTFDEDDELLAELAAIRPDQTDVFARSVHASIRRNLIGETGEPFRLGRFTVLEPLGGGGMGVVFVAYDPVLDRKIALKVLHNRGDRGRREVLREGRALARLKHPNVVAVFEVGELDDRVFVAMEYVDGHNLREWLRQPRATEAILGRLVEAGRGLAAAHAVELVHRDFKPENVVLDAHGHARVIDFGLARAIAELPEPAQSASVAPATAASVHGGTPAYMAPERLAGAAGDHRSDQYSFCVTCWEALFGARPADARARVAQAQGRSVPGWLRKVLERGLSVAPGDRYPTTEALLAALSADPTRRRRVLAGVAVAGLAVAGWFGVRDYREAQTVAACEAEGASMAEAWNAEARTKLRDGMLASGVAYAETAADKVVPYFAAQAEALSQARTEGCLNARVRGTWNEDTLARSVWCLEVRRLEFEALLDALSRPKATSVQGAVDAAAAFSQTGPCQDAYQLARLPPLPPDPERHQAVQRRLARAGALRTAGDYDEGLREAREALVAAEELDWPSLTADARRRVGMLLVEDGKYQEAEPLLEDAYFEAARVGALEVTANAALDLAEAVGYRQARHVDGLRWSRLAEVAAAAIEPEDAVSARRIELLSTRAKIYESKGDYAEAQALLERALAMDEKLVGPEHPHVANTLNNLANVHWATRAYAEARPLYERALAIHEKTLSPDHPHLATTLNNLANVHLGLGSYDEGRAILERVVALEEKSLGPDHPDFATSLHNLASAHRLKGAYAEARSLFERTLAIREKALGPDHPSVAQSLNSIAVVLSRTGAYEEARVMHERALALREKARGPDHPDVANSLNNLGGVHMSMGAYAEAKPLLERALAIWEQAFGPEHASVAAPLESLALVHVALGEYDKARPLAERALAVRERKLGPDHPDVAFSLANLALVRASTGAYEEAEALYRRALAIDETKLGPDHPEVAYTLIGLAEVALARGRAAEAVPLAERSTGILAGREVPADKLADSRFVLAQALVAALVDNDRALALARQAREGFRAVKGKSKELAQVEAFLTQHEERR</sequence>
<evidence type="ECO:0000256" key="9">
    <source>
        <dbReference type="ARBA" id="ARBA00023054"/>
    </source>
</evidence>
<dbReference type="InterPro" id="IPR008271">
    <property type="entry name" value="Ser/Thr_kinase_AS"/>
</dbReference>
<keyword evidence="9" id="KW-0175">Coiled coil</keyword>
<dbReference type="Gene3D" id="1.10.510.10">
    <property type="entry name" value="Transferase(Phosphotransferase) domain 1"/>
    <property type="match status" value="1"/>
</dbReference>